<dbReference type="GeneID" id="85313967"/>
<protein>
    <submittedName>
        <fullName evidence="2">Kinase-like domain-containing protein</fullName>
    </submittedName>
</protein>
<keyword evidence="2" id="KW-0418">Kinase</keyword>
<sequence>MATPFLDAPILGVYVFINAPKCRTRREATAHYLRTKAVAEKEPRLDETDKALHEIFDPLSMGGIVNRRIVSQQDQRVRIPKHLDLVKANTTAPVPHAYEHYKSDEFEPLVMEKMPGTTLENAWPTLSTAERESIADQVVDFLGELGNLQSPASIGKNPQIAANVRERSAVLEGQPIVFTHGDLDWSNIMVADKRVCGIVDWEVSGYFPPYWEWIPVKRFAEGLPKGSWFGLLEERLAKSKVPAWDGMWEVEKLYSAIKLYCGWALTPEDREENRKIGWDQVTQILGSNAGIPPLIKYAHSRMQESA</sequence>
<keyword evidence="3" id="KW-1185">Reference proteome</keyword>
<dbReference type="GO" id="GO:0016301">
    <property type="term" value="F:kinase activity"/>
    <property type="evidence" value="ECO:0007669"/>
    <property type="project" value="UniProtKB-KW"/>
</dbReference>
<proteinExistence type="predicted"/>
<dbReference type="PANTHER" id="PTHR21310">
    <property type="entry name" value="AMINOGLYCOSIDE PHOSPHOTRANSFERASE-RELATED-RELATED"/>
    <property type="match status" value="1"/>
</dbReference>
<dbReference type="Proteomes" id="UP001244011">
    <property type="component" value="Unassembled WGS sequence"/>
</dbReference>
<keyword evidence="2" id="KW-0808">Transferase</keyword>
<dbReference type="InterPro" id="IPR002575">
    <property type="entry name" value="Aminoglycoside_PTrfase"/>
</dbReference>
<name>A0AAJ0C8W1_9PEZI</name>
<dbReference type="CDD" id="cd05120">
    <property type="entry name" value="APH_ChoK_like"/>
    <property type="match status" value="1"/>
</dbReference>
<evidence type="ECO:0000313" key="3">
    <source>
        <dbReference type="Proteomes" id="UP001244011"/>
    </source>
</evidence>
<dbReference type="Gene3D" id="3.90.1200.10">
    <property type="match status" value="1"/>
</dbReference>
<dbReference type="Pfam" id="PF01636">
    <property type="entry name" value="APH"/>
    <property type="match status" value="1"/>
</dbReference>
<dbReference type="PANTHER" id="PTHR21310:SF54">
    <property type="entry name" value="AMINOGLYCOSIDE PHOSPHOTRANSFERASE DOMAIN-CONTAINING PROTEIN"/>
    <property type="match status" value="1"/>
</dbReference>
<evidence type="ECO:0000259" key="1">
    <source>
        <dbReference type="Pfam" id="PF01636"/>
    </source>
</evidence>
<accession>A0AAJ0C8W1</accession>
<dbReference type="SUPFAM" id="SSF56112">
    <property type="entry name" value="Protein kinase-like (PK-like)"/>
    <property type="match status" value="1"/>
</dbReference>
<reference evidence="2" key="1">
    <citation type="submission" date="2023-06" db="EMBL/GenBank/DDBJ databases">
        <title>Genome-scale phylogeny and comparative genomics of the fungal order Sordariales.</title>
        <authorList>
            <consortium name="Lawrence Berkeley National Laboratory"/>
            <person name="Hensen N."/>
            <person name="Bonometti L."/>
            <person name="Westerberg I."/>
            <person name="Brannstrom I.O."/>
            <person name="Guillou S."/>
            <person name="Cros-Aarteil S."/>
            <person name="Calhoun S."/>
            <person name="Haridas S."/>
            <person name="Kuo A."/>
            <person name="Mondo S."/>
            <person name="Pangilinan J."/>
            <person name="Riley R."/>
            <person name="Labutti K."/>
            <person name="Andreopoulos B."/>
            <person name="Lipzen A."/>
            <person name="Chen C."/>
            <person name="Yanf M."/>
            <person name="Daum C."/>
            <person name="Ng V."/>
            <person name="Clum A."/>
            <person name="Steindorff A."/>
            <person name="Ohm R."/>
            <person name="Martin F."/>
            <person name="Silar P."/>
            <person name="Natvig D."/>
            <person name="Lalanne C."/>
            <person name="Gautier V."/>
            <person name="Ament-Velasquez S.L."/>
            <person name="Kruys A."/>
            <person name="Hutchinson M.I."/>
            <person name="Powell A.J."/>
            <person name="Barry K."/>
            <person name="Miller A.N."/>
            <person name="Grigoriev I.V."/>
            <person name="Debuchy R."/>
            <person name="Gladieux P."/>
            <person name="Thoren M.H."/>
            <person name="Johannesson H."/>
        </authorList>
    </citation>
    <scope>NUCLEOTIDE SEQUENCE</scope>
    <source>
        <strain evidence="2">8032-3</strain>
    </source>
</reference>
<dbReference type="InterPro" id="IPR011009">
    <property type="entry name" value="Kinase-like_dom_sf"/>
</dbReference>
<dbReference type="InterPro" id="IPR051678">
    <property type="entry name" value="AGP_Transferase"/>
</dbReference>
<feature type="domain" description="Aminoglycoside phosphotransferase" evidence="1">
    <location>
        <begin position="171"/>
        <end position="212"/>
    </location>
</feature>
<dbReference type="RefSeq" id="XP_060288339.1">
    <property type="nucleotide sequence ID" value="XM_060430780.1"/>
</dbReference>
<gene>
    <name evidence="2" type="ORF">QBC33DRAFT_574818</name>
</gene>
<dbReference type="AlphaFoldDB" id="A0AAJ0C8W1"/>
<organism evidence="2 3">
    <name type="scientific">Phialemonium atrogriseum</name>
    <dbReference type="NCBI Taxonomy" id="1093897"/>
    <lineage>
        <taxon>Eukaryota</taxon>
        <taxon>Fungi</taxon>
        <taxon>Dikarya</taxon>
        <taxon>Ascomycota</taxon>
        <taxon>Pezizomycotina</taxon>
        <taxon>Sordariomycetes</taxon>
        <taxon>Sordariomycetidae</taxon>
        <taxon>Cephalothecales</taxon>
        <taxon>Cephalothecaceae</taxon>
        <taxon>Phialemonium</taxon>
    </lineage>
</organism>
<comment type="caution">
    <text evidence="2">The sequence shown here is derived from an EMBL/GenBank/DDBJ whole genome shotgun (WGS) entry which is preliminary data.</text>
</comment>
<evidence type="ECO:0000313" key="2">
    <source>
        <dbReference type="EMBL" id="KAK1772126.1"/>
    </source>
</evidence>
<dbReference type="EMBL" id="MU838997">
    <property type="protein sequence ID" value="KAK1772126.1"/>
    <property type="molecule type" value="Genomic_DNA"/>
</dbReference>